<proteinExistence type="inferred from homology"/>
<comment type="function">
    <text evidence="7">Na(+)/H(+) antiporter that extrudes sodium in exchange for external protons.</text>
</comment>
<dbReference type="NCBIfam" id="TIGR00773">
    <property type="entry name" value="NhaA"/>
    <property type="match status" value="1"/>
</dbReference>
<feature type="transmembrane region" description="Helical" evidence="7">
    <location>
        <begin position="336"/>
        <end position="358"/>
    </location>
</feature>
<dbReference type="GO" id="GO:0005886">
    <property type="term" value="C:plasma membrane"/>
    <property type="evidence" value="ECO:0007669"/>
    <property type="project" value="UniProtKB-SubCell"/>
</dbReference>
<reference evidence="8 9" key="1">
    <citation type="submission" date="2019-09" db="EMBL/GenBank/DDBJ databases">
        <title>Hybrid Assembly of the complete Genome of the Deep-Sea Bacterium Moritella marina from long Nanopore and Illumina reads.</title>
        <authorList>
            <person name="Magin S."/>
            <person name="Georgoulis A."/>
            <person name="Papadimitriou K."/>
            <person name="Iliakis G."/>
            <person name="Vorgias C.E."/>
        </authorList>
    </citation>
    <scope>NUCLEOTIDE SEQUENCE [LARGE SCALE GENOMIC DNA]</scope>
    <source>
        <strain evidence="8 9">MP-1</strain>
    </source>
</reference>
<dbReference type="EMBL" id="CP044399">
    <property type="protein sequence ID" value="QFI39125.1"/>
    <property type="molecule type" value="Genomic_DNA"/>
</dbReference>
<feature type="transmembrane region" description="Helical" evidence="7">
    <location>
        <begin position="98"/>
        <end position="115"/>
    </location>
</feature>
<keyword evidence="7" id="KW-0406">Ion transport</keyword>
<gene>
    <name evidence="7 8" type="primary">nhaA</name>
    <name evidence="8" type="ORF">FR932_15325</name>
</gene>
<feature type="transmembrane region" description="Helical" evidence="7">
    <location>
        <begin position="154"/>
        <end position="175"/>
    </location>
</feature>
<dbReference type="OrthoDB" id="9808135at2"/>
<dbReference type="Proteomes" id="UP000327424">
    <property type="component" value="Chromosome"/>
</dbReference>
<evidence type="ECO:0000256" key="6">
    <source>
        <dbReference type="ARBA" id="ARBA00023201"/>
    </source>
</evidence>
<feature type="transmembrane region" description="Helical" evidence="7">
    <location>
        <begin position="181"/>
        <end position="197"/>
    </location>
</feature>
<accession>A0A5J6WQA7</accession>
<dbReference type="Gene3D" id="1.20.1530.10">
    <property type="entry name" value="Na+/H+ antiporter like domain"/>
    <property type="match status" value="1"/>
</dbReference>
<dbReference type="HAMAP" id="MF_01844">
    <property type="entry name" value="NhaA"/>
    <property type="match status" value="1"/>
</dbReference>
<keyword evidence="3 7" id="KW-0812">Transmembrane</keyword>
<evidence type="ECO:0000313" key="9">
    <source>
        <dbReference type="Proteomes" id="UP000327424"/>
    </source>
</evidence>
<dbReference type="InterPro" id="IPR023171">
    <property type="entry name" value="Na/H_antiporter_dom_sf"/>
</dbReference>
<organism evidence="8 9">
    <name type="scientific">Moritella marina ATCC 15381</name>
    <dbReference type="NCBI Taxonomy" id="1202962"/>
    <lineage>
        <taxon>Bacteria</taxon>
        <taxon>Pseudomonadati</taxon>
        <taxon>Pseudomonadota</taxon>
        <taxon>Gammaproteobacteria</taxon>
        <taxon>Alteromonadales</taxon>
        <taxon>Moritellaceae</taxon>
        <taxon>Moritella</taxon>
    </lineage>
</organism>
<dbReference type="InterPro" id="IPR004670">
    <property type="entry name" value="NhaA"/>
</dbReference>
<evidence type="ECO:0000256" key="3">
    <source>
        <dbReference type="ARBA" id="ARBA00022692"/>
    </source>
</evidence>
<comment type="catalytic activity">
    <reaction evidence="7">
        <text>Na(+)(in) + 2 H(+)(out) = Na(+)(out) + 2 H(+)(in)</text>
        <dbReference type="Rhea" id="RHEA:29251"/>
        <dbReference type="ChEBI" id="CHEBI:15378"/>
        <dbReference type="ChEBI" id="CHEBI:29101"/>
    </reaction>
</comment>
<keyword evidence="7" id="KW-0813">Transport</keyword>
<dbReference type="PANTHER" id="PTHR30341:SF0">
    <property type="entry name" value="NA(+)_H(+) ANTIPORTER NHAA"/>
    <property type="match status" value="1"/>
</dbReference>
<keyword evidence="5 7" id="KW-0472">Membrane</keyword>
<sequence>MYKSLTQFLRTESSGGVLLIIAAVLAMVVANSPFSDLYLNFLHTEMQIRVADIDINKSFSHWINDGLMAVFFLLIGLEVKQELVEGSLASRKKSLFPIIAAAGGMFAPALVYLSFNSADPEAIKGWAIPAATDIAFALGVLSLLGKRVPVNLKVFLLALAIMDDLGVIIIIALFYTVDMSVLSLSLACACISVLWLMHRYNVMSLTPYLIVGALLWVAVLKSGVHATLAGVVIGFAIPMYRKDNKNDVENPHSPAKTLAHWLHPWTKYYILPLFAFANAGVSLTNIQFSDMASALPIGVALGLFIGKPLGIFSISWLAVRLKIATLPEEVNFKQVFAVSVLCGIGFTMSMFITSLAFTDPVMADLARLGILLGSTLAAVFGYYLLACATTTEKKIEIEGKAPG</sequence>
<feature type="transmembrane region" description="Helical" evidence="7">
    <location>
        <begin position="268"/>
        <end position="288"/>
    </location>
</feature>
<dbReference type="AlphaFoldDB" id="A0A5J6WQA7"/>
<dbReference type="Pfam" id="PF06965">
    <property type="entry name" value="Na_H_antiport_1"/>
    <property type="match status" value="1"/>
</dbReference>
<dbReference type="PANTHER" id="PTHR30341">
    <property type="entry name" value="SODIUM ION/PROTON ANTIPORTER NHAA-RELATED"/>
    <property type="match status" value="1"/>
</dbReference>
<evidence type="ECO:0000256" key="5">
    <source>
        <dbReference type="ARBA" id="ARBA00023136"/>
    </source>
</evidence>
<evidence type="ECO:0000256" key="2">
    <source>
        <dbReference type="ARBA" id="ARBA00022475"/>
    </source>
</evidence>
<keyword evidence="4 7" id="KW-1133">Transmembrane helix</keyword>
<name>A0A5J6WQA7_MORMI</name>
<feature type="transmembrane region" description="Helical" evidence="7">
    <location>
        <begin position="127"/>
        <end position="145"/>
    </location>
</feature>
<keyword evidence="6 7" id="KW-0739">Sodium transport</keyword>
<dbReference type="RefSeq" id="WP_019442313.1">
    <property type="nucleotide sequence ID" value="NZ_ALOE01000029.1"/>
</dbReference>
<protein>
    <recommendedName>
        <fullName evidence="7">Na(+)/H(+) antiporter NhaA</fullName>
    </recommendedName>
    <alternativeName>
        <fullName evidence="7">Sodium/proton antiporter NhaA</fullName>
    </alternativeName>
</protein>
<evidence type="ECO:0000313" key="8">
    <source>
        <dbReference type="EMBL" id="QFI39125.1"/>
    </source>
</evidence>
<keyword evidence="9" id="KW-1185">Reference proteome</keyword>
<dbReference type="GO" id="GO:0006885">
    <property type="term" value="P:regulation of pH"/>
    <property type="evidence" value="ECO:0007669"/>
    <property type="project" value="UniProtKB-UniRule"/>
</dbReference>
<comment type="subcellular location">
    <subcellularLocation>
        <location evidence="1">Cell inner membrane</location>
        <topology evidence="1">Multi-pass membrane protein</topology>
    </subcellularLocation>
    <subcellularLocation>
        <location evidence="7">Cell membrane</location>
        <topology evidence="7">Multi-pass membrane protein</topology>
    </subcellularLocation>
</comment>
<feature type="transmembrane region" description="Helical" evidence="7">
    <location>
        <begin position="295"/>
        <end position="316"/>
    </location>
</feature>
<evidence type="ECO:0000256" key="1">
    <source>
        <dbReference type="ARBA" id="ARBA00004429"/>
    </source>
</evidence>
<evidence type="ECO:0000256" key="4">
    <source>
        <dbReference type="ARBA" id="ARBA00022989"/>
    </source>
</evidence>
<dbReference type="NCBIfam" id="NF007111">
    <property type="entry name" value="PRK09560.1"/>
    <property type="match status" value="1"/>
</dbReference>
<keyword evidence="7" id="KW-0915">Sodium</keyword>
<dbReference type="KEGG" id="mmaa:FR932_15325"/>
<keyword evidence="2 7" id="KW-1003">Cell membrane</keyword>
<comment type="similarity">
    <text evidence="7">Belongs to the NhaA Na(+)/H(+) (TC 2.A.33) antiporter family.</text>
</comment>
<dbReference type="GO" id="GO:0015385">
    <property type="term" value="F:sodium:proton antiporter activity"/>
    <property type="evidence" value="ECO:0007669"/>
    <property type="project" value="UniProtKB-UniRule"/>
</dbReference>
<evidence type="ECO:0000256" key="7">
    <source>
        <dbReference type="HAMAP-Rule" id="MF_01844"/>
    </source>
</evidence>
<feature type="transmembrane region" description="Helical" evidence="7">
    <location>
        <begin position="365"/>
        <end position="385"/>
    </location>
</feature>
<feature type="transmembrane region" description="Helical" evidence="7">
    <location>
        <begin position="16"/>
        <end position="39"/>
    </location>
</feature>
<dbReference type="NCBIfam" id="NF007112">
    <property type="entry name" value="PRK09561.1"/>
    <property type="match status" value="1"/>
</dbReference>
<feature type="transmembrane region" description="Helical" evidence="7">
    <location>
        <begin position="209"/>
        <end position="237"/>
    </location>
</feature>
<keyword evidence="7" id="KW-0050">Antiport</keyword>